<sequence length="780" mass="89212">MSFLFLLTIIFHGCKNKTIDIYVSPLGNNTNDGTKEKPLKTLKSALDNALSIIRNESDYIKIHLLEGDYHLSSTLVITSQLNNINIVGEGVDKVTIKGSKIIDTKWESFNENILVTNIDSTLDFNQLFINGEEQILARYPNYDENGRYWQGYAEDAIDKERISNWKKPKGGFVHAMHRGRWGGFHYEIVSVAEDGELELKGGHQNNRPSPMHAKYRMVENVFEELDSDKEWYLDKTNHKLYVWKNSDTDLANAKIEVSVLKHLIEIKGNTENPVKNVNISGVNFQHASRTFMEQYHQLLRSDWTIYRGGALLLDGTENVSINDCEFTNLGGNVIFANGYNRNIEITGNHIYNCGASAISFVGDSTAVRSPSYQYREFVPMKDMDTITGPKNELYPSNCKVEDNLIYKIGRIEKQVAGVQISMAMKIHVKNNSIYDVPRSGINVSEGTWGGHIIEYNDVFNTVLETSDHGSFNSWGRDRFWHPEYNVMDSLVKQNPKMPMWDAMHTTIIRNNRFRCDHGWDIDLDDGSTNYEIYNNLCLNRGIKLREGYHRVVKNNIMVNNSFHPHVWFSNSEDVFTNNIVMKKYADIRLKGWGKEVDYNLFPTETALKKAQSNSTDANSLYGNPLFINPKKGDFTVKENSPALKIGFKNFPMDRFGVQKPELKAIAKQPEIPNLQIESSEKEGTKTKNWLGATLKEIETIEEQSSFGTHSMDGVIILKIDKNSKLSKSSIKEGDVIIGVEQEKVKNISNFIDTYKKYDFSENTTFNIVRNQKEMEIEFKK</sequence>
<dbReference type="Proteomes" id="UP001176883">
    <property type="component" value="Unassembled WGS sequence"/>
</dbReference>
<evidence type="ECO:0000259" key="1">
    <source>
        <dbReference type="Pfam" id="PF13229"/>
    </source>
</evidence>
<dbReference type="SMART" id="SM00710">
    <property type="entry name" value="PbH1"/>
    <property type="match status" value="5"/>
</dbReference>
<keyword evidence="3" id="KW-1185">Reference proteome</keyword>
<dbReference type="SUPFAM" id="SSF50156">
    <property type="entry name" value="PDZ domain-like"/>
    <property type="match status" value="1"/>
</dbReference>
<dbReference type="InterPro" id="IPR012334">
    <property type="entry name" value="Pectin_lyas_fold"/>
</dbReference>
<dbReference type="PANTHER" id="PTHR36453:SF1">
    <property type="entry name" value="RIGHT HANDED BETA HELIX DOMAIN-CONTAINING PROTEIN"/>
    <property type="match status" value="1"/>
</dbReference>
<organism evidence="2 3">
    <name type="scientific">Flavivirga aquimarina</name>
    <dbReference type="NCBI Taxonomy" id="2027862"/>
    <lineage>
        <taxon>Bacteria</taxon>
        <taxon>Pseudomonadati</taxon>
        <taxon>Bacteroidota</taxon>
        <taxon>Flavobacteriia</taxon>
        <taxon>Flavobacteriales</taxon>
        <taxon>Flavobacteriaceae</taxon>
        <taxon>Flavivirga</taxon>
    </lineage>
</organism>
<dbReference type="InterPro" id="IPR006626">
    <property type="entry name" value="PbH1"/>
</dbReference>
<feature type="domain" description="Right handed beta helix" evidence="1">
    <location>
        <begin position="247"/>
        <end position="364"/>
    </location>
</feature>
<reference evidence="2" key="1">
    <citation type="submission" date="2023-07" db="EMBL/GenBank/DDBJ databases">
        <title>Two novel species in the genus Flavivirga.</title>
        <authorList>
            <person name="Kwon K."/>
        </authorList>
    </citation>
    <scope>NUCLEOTIDE SEQUENCE</scope>
    <source>
        <strain evidence="2">KCTC 52353</strain>
    </source>
</reference>
<dbReference type="RefSeq" id="WP_303277291.1">
    <property type="nucleotide sequence ID" value="NZ_JAUOEK010000082.1"/>
</dbReference>
<dbReference type="EMBL" id="JAUOEK010000082">
    <property type="protein sequence ID" value="MDO5969594.1"/>
    <property type="molecule type" value="Genomic_DNA"/>
</dbReference>
<dbReference type="Gene3D" id="2.30.42.10">
    <property type="match status" value="1"/>
</dbReference>
<name>A0ABT8W954_9FLAO</name>
<comment type="caution">
    <text evidence="2">The sequence shown here is derived from an EMBL/GenBank/DDBJ whole genome shotgun (WGS) entry which is preliminary data.</text>
</comment>
<accession>A0ABT8W954</accession>
<dbReference type="SUPFAM" id="SSF51126">
    <property type="entry name" value="Pectin lyase-like"/>
    <property type="match status" value="1"/>
</dbReference>
<dbReference type="Pfam" id="PF13229">
    <property type="entry name" value="Beta_helix"/>
    <property type="match status" value="1"/>
</dbReference>
<dbReference type="InterPro" id="IPR011050">
    <property type="entry name" value="Pectin_lyase_fold/virulence"/>
</dbReference>
<dbReference type="InterPro" id="IPR039448">
    <property type="entry name" value="Beta_helix"/>
</dbReference>
<proteinExistence type="predicted"/>
<dbReference type="InterPro" id="IPR036034">
    <property type="entry name" value="PDZ_sf"/>
</dbReference>
<dbReference type="PANTHER" id="PTHR36453">
    <property type="entry name" value="SECRETED PROTEIN-RELATED"/>
    <property type="match status" value="1"/>
</dbReference>
<evidence type="ECO:0000313" key="3">
    <source>
        <dbReference type="Proteomes" id="UP001176883"/>
    </source>
</evidence>
<evidence type="ECO:0000313" key="2">
    <source>
        <dbReference type="EMBL" id="MDO5969594.1"/>
    </source>
</evidence>
<dbReference type="Gene3D" id="2.160.20.10">
    <property type="entry name" value="Single-stranded right-handed beta-helix, Pectin lyase-like"/>
    <property type="match status" value="2"/>
</dbReference>
<gene>
    <name evidence="2" type="ORF">Q4Q35_07230</name>
</gene>
<protein>
    <submittedName>
        <fullName evidence="2">PDZ domain-containing protein</fullName>
    </submittedName>
</protein>